<dbReference type="Proteomes" id="UP000034164">
    <property type="component" value="Unassembled WGS sequence"/>
</dbReference>
<dbReference type="InterPro" id="IPR000719">
    <property type="entry name" value="Prot_kinase_dom"/>
</dbReference>
<feature type="region of interest" description="Disordered" evidence="14">
    <location>
        <begin position="1"/>
        <end position="172"/>
    </location>
</feature>
<feature type="compositionally biased region" description="Low complexity" evidence="14">
    <location>
        <begin position="41"/>
        <end position="56"/>
    </location>
</feature>
<evidence type="ECO:0000256" key="4">
    <source>
        <dbReference type="ARBA" id="ARBA00022490"/>
    </source>
</evidence>
<name>A0A0G2IDB3_9EURO</name>
<keyword evidence="9" id="KW-0418">Kinase</keyword>
<dbReference type="Gene3D" id="1.10.510.10">
    <property type="entry name" value="Transferase(Phosphotransferase) domain 1"/>
    <property type="match status" value="1"/>
</dbReference>
<dbReference type="GO" id="GO:0106310">
    <property type="term" value="F:protein serine kinase activity"/>
    <property type="evidence" value="ECO:0007669"/>
    <property type="project" value="RHEA"/>
</dbReference>
<dbReference type="FunFam" id="1.10.510.10:FF:000333">
    <property type="entry name" value="Non-specific serine/threonine protein kinase"/>
    <property type="match status" value="1"/>
</dbReference>
<feature type="compositionally biased region" description="Polar residues" evidence="14">
    <location>
        <begin position="781"/>
        <end position="826"/>
    </location>
</feature>
<evidence type="ECO:0000256" key="11">
    <source>
        <dbReference type="ARBA" id="ARBA00047899"/>
    </source>
</evidence>
<keyword evidence="8 13" id="KW-0547">Nucleotide-binding</keyword>
<evidence type="ECO:0000256" key="2">
    <source>
        <dbReference type="ARBA" id="ARBA00010791"/>
    </source>
</evidence>
<dbReference type="PROSITE" id="PS00108">
    <property type="entry name" value="PROTEIN_KINASE_ST"/>
    <property type="match status" value="1"/>
</dbReference>
<dbReference type="GO" id="GO:1903500">
    <property type="term" value="P:negative regulation of mitotic actomyosin contractile ring assembly"/>
    <property type="evidence" value="ECO:0007669"/>
    <property type="project" value="EnsemblFungi"/>
</dbReference>
<organism evidence="17 18">
    <name type="scientific">[Emmonsia] crescens</name>
    <dbReference type="NCBI Taxonomy" id="73230"/>
    <lineage>
        <taxon>Eukaryota</taxon>
        <taxon>Fungi</taxon>
        <taxon>Dikarya</taxon>
        <taxon>Ascomycota</taxon>
        <taxon>Pezizomycotina</taxon>
        <taxon>Eurotiomycetes</taxon>
        <taxon>Eurotiomycetidae</taxon>
        <taxon>Onygenales</taxon>
        <taxon>Ajellomycetaceae</taxon>
        <taxon>Emergomyces</taxon>
    </lineage>
</organism>
<dbReference type="GO" id="GO:0031097">
    <property type="term" value="C:medial cortex"/>
    <property type="evidence" value="ECO:0007669"/>
    <property type="project" value="EnsemblFungi"/>
</dbReference>
<dbReference type="EC" id="2.7.11.1" evidence="3"/>
<dbReference type="GO" id="GO:0005524">
    <property type="term" value="F:ATP binding"/>
    <property type="evidence" value="ECO:0007669"/>
    <property type="project" value="UniProtKB-UniRule"/>
</dbReference>
<evidence type="ECO:0000256" key="7">
    <source>
        <dbReference type="ARBA" id="ARBA00022679"/>
    </source>
</evidence>
<dbReference type="Pfam" id="PF02149">
    <property type="entry name" value="KA1"/>
    <property type="match status" value="1"/>
</dbReference>
<dbReference type="GO" id="GO:0035556">
    <property type="term" value="P:intracellular signal transduction"/>
    <property type="evidence" value="ECO:0007669"/>
    <property type="project" value="TreeGrafter"/>
</dbReference>
<dbReference type="GO" id="GO:0035842">
    <property type="term" value="C:old cell tip after activation of bipolar cell growth"/>
    <property type="evidence" value="ECO:0007669"/>
    <property type="project" value="EnsemblFungi"/>
</dbReference>
<sequence length="1054" mass="116543">MSAAASGPSPVIVRSHSTSRPNSSYRPSTDLPHRARSTATRPSQSSYSHNRSNSRPLSYDRPPTSTSNPVNPGNVARPSTSRGSSSKDRSLDATQQYRAETSRSHRRTSSRPTHRNSVDMAGPVNPVNSANSASAPAAADGQSYTNGTHQRASNGTSQMAPQSKRRTTITTSSGQWALGKTIGAGSMGKVKLAKNLETGEQVAVKIIPRHSTEEHRGNRDAERADRSKEIRTARESAIVTLLNHPYVCGMRDVVRTNYHWYMLFEFVNGGQMLDYIISHGKLKEKQARKFARQIASALDYCHRNSIVHRDLKIENILISKTGDIKIIDFGLSNLYSPKSQLKTFCGSLYFAAPELLQARQYIGPEVDVWSFGIVLYVLVCGKVPFDDQSMPQLHAKIKKGVVEYPQGLSSDCRHIISRMLVTDPKQRASLSEIINHPWMTKGFSGPPDNYMPHREPLQLPLDPEIVQRMTGFDFGPPEFITAQLTKVLESDDYQNVVRLSQREHTTPNPANEKKRGVFDFYKRRNSASRDTLSSPSAEAVQSAGDVLNGYNPLISVYNLVREKRDRERFEERPGALAIPHSPGEPALKMPEIPAPEAAHTNQNAYEIPGEKETGGRTRPRARTHGDDDIRDGIKNLNLGQPAGAASPSIVPTPVEHIKKESAAVGLLRRLSTRRTRDKPRDADREKGAMSQGPILNVQPPEDLTAPRKSFSVRRTRHENTSPGTLHAGGSQLQQQEFLRAPRSGEPTPRSKNVLGRSASVNSGENRARRNGRRGFADGVASQPTQDPPLTSGSDRSSLNTPKSHPQQSDQSGQDSKPNTRVQTLRTKSLGHARRESIQARRARREETREANVPEETDADLSSAGNALENANAGEDFSKPVFLKGLFSVSTTSSKPLPFIRADIMRVLKQLGVEFAEIKGGFSCRHAPSIDLNRVMDVRPSSPDREGKNRDEPRYSHSSRTPRRQQGPPDRSFITNSDGSDEYMSARDNVGGERVVGETTTRVQSDTGGNLVLKFEILIVKVPLFSLHGIQFKKVSGGMWQYREMAKKILDALRL</sequence>
<dbReference type="InterPro" id="IPR011009">
    <property type="entry name" value="Kinase-like_dom_sf"/>
</dbReference>
<feature type="compositionally biased region" description="Basic residues" evidence="14">
    <location>
        <begin position="104"/>
        <end position="114"/>
    </location>
</feature>
<feature type="compositionally biased region" description="Low complexity" evidence="14">
    <location>
        <begin position="123"/>
        <end position="139"/>
    </location>
</feature>
<feature type="compositionally biased region" description="Basic and acidic residues" evidence="14">
    <location>
        <begin position="933"/>
        <end position="954"/>
    </location>
</feature>
<dbReference type="GO" id="GO:0004674">
    <property type="term" value="F:protein serine/threonine kinase activity"/>
    <property type="evidence" value="ECO:0007669"/>
    <property type="project" value="UniProtKB-KW"/>
</dbReference>
<keyword evidence="5" id="KW-0723">Serine/threonine-protein kinase</keyword>
<proteinExistence type="inferred from homology"/>
<evidence type="ECO:0000259" key="16">
    <source>
        <dbReference type="PROSITE" id="PS50032"/>
    </source>
</evidence>
<dbReference type="OrthoDB" id="1928777at2759"/>
<evidence type="ECO:0000313" key="18">
    <source>
        <dbReference type="Proteomes" id="UP000034164"/>
    </source>
</evidence>
<feature type="compositionally biased region" description="Basic and acidic residues" evidence="14">
    <location>
        <begin position="210"/>
        <end position="229"/>
    </location>
</feature>
<comment type="similarity">
    <text evidence="2">Belongs to the protein kinase superfamily. CAMK Ser/Thr protein kinase family. NIM1 subfamily.</text>
</comment>
<dbReference type="VEuPathDB" id="FungiDB:EMCG_01032"/>
<dbReference type="InterPro" id="IPR028375">
    <property type="entry name" value="KA1/Ssp2_C"/>
</dbReference>
<dbReference type="InterPro" id="IPR017441">
    <property type="entry name" value="Protein_kinase_ATP_BS"/>
</dbReference>
<dbReference type="GO" id="GO:0030950">
    <property type="term" value="P:establishment or maintenance of actin cytoskeleton polarity"/>
    <property type="evidence" value="ECO:0007669"/>
    <property type="project" value="EnsemblFungi"/>
</dbReference>
<dbReference type="SMART" id="SM00220">
    <property type="entry name" value="S_TKc"/>
    <property type="match status" value="1"/>
</dbReference>
<dbReference type="CDD" id="cd14077">
    <property type="entry name" value="STKc_Kin1_2"/>
    <property type="match status" value="1"/>
</dbReference>
<dbReference type="PROSITE" id="PS00107">
    <property type="entry name" value="PROTEIN_KINASE_ATP"/>
    <property type="match status" value="1"/>
</dbReference>
<dbReference type="PROSITE" id="PS50011">
    <property type="entry name" value="PROTEIN_KINASE_DOM"/>
    <property type="match status" value="1"/>
</dbReference>
<dbReference type="GO" id="GO:1902408">
    <property type="term" value="P:mitotic cytokinesis, division site positioning"/>
    <property type="evidence" value="ECO:0007669"/>
    <property type="project" value="EnsemblFungi"/>
</dbReference>
<feature type="region of interest" description="Disordered" evidence="14">
    <location>
        <begin position="209"/>
        <end position="229"/>
    </location>
</feature>
<dbReference type="EMBL" id="LCZI01000091">
    <property type="protein sequence ID" value="KKZ68583.1"/>
    <property type="molecule type" value="Genomic_DNA"/>
</dbReference>
<dbReference type="Gene3D" id="3.30.310.80">
    <property type="entry name" value="Kinase associated domain 1, KA1"/>
    <property type="match status" value="1"/>
</dbReference>
<evidence type="ECO:0000313" key="17">
    <source>
        <dbReference type="EMBL" id="KKZ68583.1"/>
    </source>
</evidence>
<feature type="region of interest" description="Disordered" evidence="14">
    <location>
        <begin position="933"/>
        <end position="989"/>
    </location>
</feature>
<feature type="region of interest" description="Disordered" evidence="14">
    <location>
        <begin position="741"/>
        <end position="861"/>
    </location>
</feature>
<dbReference type="GO" id="GO:0000226">
    <property type="term" value="P:microtubule cytoskeleton organization"/>
    <property type="evidence" value="ECO:0007669"/>
    <property type="project" value="TreeGrafter"/>
</dbReference>
<dbReference type="SUPFAM" id="SSF56112">
    <property type="entry name" value="Protein kinase-like (PK-like)"/>
    <property type="match status" value="1"/>
</dbReference>
<feature type="region of interest" description="Disordered" evidence="14">
    <location>
        <begin position="607"/>
        <end position="630"/>
    </location>
</feature>
<feature type="region of interest" description="Disordered" evidence="14">
    <location>
        <begin position="665"/>
        <end position="706"/>
    </location>
</feature>
<feature type="domain" description="Protein kinase" evidence="15">
    <location>
        <begin position="176"/>
        <end position="439"/>
    </location>
</feature>
<evidence type="ECO:0000259" key="15">
    <source>
        <dbReference type="PROSITE" id="PS50011"/>
    </source>
</evidence>
<dbReference type="GO" id="GO:0035841">
    <property type="term" value="C:new growing cell tip"/>
    <property type="evidence" value="ECO:0007669"/>
    <property type="project" value="EnsemblFungi"/>
</dbReference>
<dbReference type="InterPro" id="IPR001772">
    <property type="entry name" value="KA1_dom"/>
</dbReference>
<dbReference type="GO" id="GO:0007009">
    <property type="term" value="P:plasma membrane organization"/>
    <property type="evidence" value="ECO:0007669"/>
    <property type="project" value="EnsemblFungi"/>
</dbReference>
<evidence type="ECO:0000256" key="10">
    <source>
        <dbReference type="ARBA" id="ARBA00022840"/>
    </source>
</evidence>
<evidence type="ECO:0000256" key="8">
    <source>
        <dbReference type="ARBA" id="ARBA00022741"/>
    </source>
</evidence>
<gene>
    <name evidence="17" type="ORF">EMCG_01032</name>
</gene>
<feature type="region of interest" description="Disordered" evidence="14">
    <location>
        <begin position="712"/>
        <end position="731"/>
    </location>
</feature>
<feature type="compositionally biased region" description="Polar residues" evidence="14">
    <location>
        <begin position="142"/>
        <end position="161"/>
    </location>
</feature>
<dbReference type="PANTHER" id="PTHR24346:SF82">
    <property type="entry name" value="KP78A-RELATED"/>
    <property type="match status" value="1"/>
</dbReference>
<dbReference type="SUPFAM" id="SSF103243">
    <property type="entry name" value="KA1-like"/>
    <property type="match status" value="1"/>
</dbReference>
<protein>
    <recommendedName>
        <fullName evidence="3">non-specific serine/threonine protein kinase</fullName>
        <ecNumber evidence="3">2.7.11.1</ecNumber>
    </recommendedName>
</protein>
<dbReference type="Pfam" id="PF00069">
    <property type="entry name" value="Pkinase"/>
    <property type="match status" value="1"/>
</dbReference>
<evidence type="ECO:0000256" key="1">
    <source>
        <dbReference type="ARBA" id="ARBA00004496"/>
    </source>
</evidence>
<keyword evidence="4" id="KW-0963">Cytoplasm</keyword>
<evidence type="ECO:0000256" key="12">
    <source>
        <dbReference type="ARBA" id="ARBA00048679"/>
    </source>
</evidence>
<keyword evidence="6" id="KW-0597">Phosphoprotein</keyword>
<evidence type="ECO:0000256" key="5">
    <source>
        <dbReference type="ARBA" id="ARBA00022527"/>
    </source>
</evidence>
<dbReference type="GO" id="GO:0051523">
    <property type="term" value="P:cell growth mode switching, monopolar to bipolar"/>
    <property type="evidence" value="ECO:0007669"/>
    <property type="project" value="EnsemblFungi"/>
</dbReference>
<dbReference type="PROSITE" id="PS50032">
    <property type="entry name" value="KA1"/>
    <property type="match status" value="1"/>
</dbReference>
<feature type="domain" description="KA1" evidence="16">
    <location>
        <begin position="1005"/>
        <end position="1054"/>
    </location>
</feature>
<dbReference type="CDD" id="cd12121">
    <property type="entry name" value="MARK_C_like"/>
    <property type="match status" value="1"/>
</dbReference>
<dbReference type="InterPro" id="IPR008271">
    <property type="entry name" value="Ser/Thr_kinase_AS"/>
</dbReference>
<dbReference type="GO" id="GO:1902716">
    <property type="term" value="C:cell cortex of growing cell tip"/>
    <property type="evidence" value="ECO:0007669"/>
    <property type="project" value="EnsemblFungi"/>
</dbReference>
<comment type="catalytic activity">
    <reaction evidence="11">
        <text>L-threonyl-[protein] + ATP = O-phospho-L-threonyl-[protein] + ADP + H(+)</text>
        <dbReference type="Rhea" id="RHEA:46608"/>
        <dbReference type="Rhea" id="RHEA-COMP:11060"/>
        <dbReference type="Rhea" id="RHEA-COMP:11605"/>
        <dbReference type="ChEBI" id="CHEBI:15378"/>
        <dbReference type="ChEBI" id="CHEBI:30013"/>
        <dbReference type="ChEBI" id="CHEBI:30616"/>
        <dbReference type="ChEBI" id="CHEBI:61977"/>
        <dbReference type="ChEBI" id="CHEBI:456216"/>
        <dbReference type="EC" id="2.7.11.1"/>
    </reaction>
</comment>
<evidence type="ECO:0000256" key="13">
    <source>
        <dbReference type="PROSITE-ProRule" id="PRU10141"/>
    </source>
</evidence>
<evidence type="ECO:0000256" key="9">
    <source>
        <dbReference type="ARBA" id="ARBA00022777"/>
    </source>
</evidence>
<keyword evidence="10 13" id="KW-0067">ATP-binding</keyword>
<comment type="subcellular location">
    <subcellularLocation>
        <location evidence="1">Cytoplasm</location>
    </subcellularLocation>
</comment>
<comment type="caution">
    <text evidence="17">The sequence shown here is derived from an EMBL/GenBank/DDBJ whole genome shotgun (WGS) entry which is preliminary data.</text>
</comment>
<evidence type="ECO:0000256" key="6">
    <source>
        <dbReference type="ARBA" id="ARBA00022553"/>
    </source>
</evidence>
<comment type="catalytic activity">
    <reaction evidence="12">
        <text>L-seryl-[protein] + ATP = O-phospho-L-seryl-[protein] + ADP + H(+)</text>
        <dbReference type="Rhea" id="RHEA:17989"/>
        <dbReference type="Rhea" id="RHEA-COMP:9863"/>
        <dbReference type="Rhea" id="RHEA-COMP:11604"/>
        <dbReference type="ChEBI" id="CHEBI:15378"/>
        <dbReference type="ChEBI" id="CHEBI:29999"/>
        <dbReference type="ChEBI" id="CHEBI:30616"/>
        <dbReference type="ChEBI" id="CHEBI:83421"/>
        <dbReference type="ChEBI" id="CHEBI:456216"/>
        <dbReference type="EC" id="2.7.11.1"/>
    </reaction>
</comment>
<feature type="compositionally biased region" description="Basic and acidic residues" evidence="14">
    <location>
        <begin position="832"/>
        <end position="851"/>
    </location>
</feature>
<dbReference type="PANTHER" id="PTHR24346">
    <property type="entry name" value="MAP/MICROTUBULE AFFINITY-REGULATING KINASE"/>
    <property type="match status" value="1"/>
</dbReference>
<feature type="binding site" evidence="13">
    <location>
        <position position="205"/>
    </location>
    <ligand>
        <name>ATP</name>
        <dbReference type="ChEBI" id="CHEBI:30616"/>
    </ligand>
</feature>
<feature type="compositionally biased region" description="Polar residues" evidence="14">
    <location>
        <begin position="15"/>
        <end position="27"/>
    </location>
</feature>
<accession>A0A0G2IDB3</accession>
<evidence type="ECO:0000256" key="14">
    <source>
        <dbReference type="SAM" id="MobiDB-lite"/>
    </source>
</evidence>
<feature type="compositionally biased region" description="Basic and acidic residues" evidence="14">
    <location>
        <begin position="678"/>
        <end position="687"/>
    </location>
</feature>
<dbReference type="GO" id="GO:0140472">
    <property type="term" value="C:cell cortex of non-growing cell tip"/>
    <property type="evidence" value="ECO:0007669"/>
    <property type="project" value="EnsemblFungi"/>
</dbReference>
<keyword evidence="7" id="KW-0808">Transferase</keyword>
<evidence type="ECO:0000256" key="3">
    <source>
        <dbReference type="ARBA" id="ARBA00012513"/>
    </source>
</evidence>
<dbReference type="AlphaFoldDB" id="A0A0G2IDB3"/>
<reference evidence="18" key="1">
    <citation type="journal article" date="2015" name="PLoS Genet.">
        <title>The dynamic genome and transcriptome of the human fungal pathogen Blastomyces and close relative Emmonsia.</title>
        <authorList>
            <person name="Munoz J.F."/>
            <person name="Gauthier G.M."/>
            <person name="Desjardins C.A."/>
            <person name="Gallo J.E."/>
            <person name="Holder J."/>
            <person name="Sullivan T.D."/>
            <person name="Marty A.J."/>
            <person name="Carmen J.C."/>
            <person name="Chen Z."/>
            <person name="Ding L."/>
            <person name="Gujja S."/>
            <person name="Magrini V."/>
            <person name="Misas E."/>
            <person name="Mitreva M."/>
            <person name="Priest M."/>
            <person name="Saif S."/>
            <person name="Whiston E.A."/>
            <person name="Young S."/>
            <person name="Zeng Q."/>
            <person name="Goldman W.E."/>
            <person name="Mardis E.R."/>
            <person name="Taylor J.W."/>
            <person name="McEwen J.G."/>
            <person name="Clay O.K."/>
            <person name="Klein B.S."/>
            <person name="Cuomo C.A."/>
        </authorList>
    </citation>
    <scope>NUCLEOTIDE SEQUENCE [LARGE SCALE GENOMIC DNA]</scope>
    <source>
        <strain evidence="18">UAMH 3008</strain>
    </source>
</reference>